<evidence type="ECO:0008006" key="3">
    <source>
        <dbReference type="Google" id="ProtNLM"/>
    </source>
</evidence>
<dbReference type="EMBL" id="CP036267">
    <property type="protein sequence ID" value="QDT32784.1"/>
    <property type="molecule type" value="Genomic_DNA"/>
</dbReference>
<name>A0A517QMB8_9PLAN</name>
<accession>A0A517QMB8</accession>
<evidence type="ECO:0000313" key="2">
    <source>
        <dbReference type="Proteomes" id="UP000315724"/>
    </source>
</evidence>
<evidence type="ECO:0000313" key="1">
    <source>
        <dbReference type="EMBL" id="QDT32784.1"/>
    </source>
</evidence>
<dbReference type="KEGG" id="tpol:Mal48_20310"/>
<dbReference type="AlphaFoldDB" id="A0A517QMB8"/>
<keyword evidence="2" id="KW-1185">Reference proteome</keyword>
<sequence>MTDRSQNCPNQDDWILFLQAEDNKSSPEMARHLEDCPDCQQVVLGLEEELGPLQSLLRHGVRQEDFASERECQQAAQNLIKKTEHKM</sequence>
<reference evidence="1 2" key="1">
    <citation type="submission" date="2019-02" db="EMBL/GenBank/DDBJ databases">
        <title>Deep-cultivation of Planctomycetes and their phenomic and genomic characterization uncovers novel biology.</title>
        <authorList>
            <person name="Wiegand S."/>
            <person name="Jogler M."/>
            <person name="Boedeker C."/>
            <person name="Pinto D."/>
            <person name="Vollmers J."/>
            <person name="Rivas-Marin E."/>
            <person name="Kohn T."/>
            <person name="Peeters S.H."/>
            <person name="Heuer A."/>
            <person name="Rast P."/>
            <person name="Oberbeckmann S."/>
            <person name="Bunk B."/>
            <person name="Jeske O."/>
            <person name="Meyerdierks A."/>
            <person name="Storesund J.E."/>
            <person name="Kallscheuer N."/>
            <person name="Luecker S."/>
            <person name="Lage O.M."/>
            <person name="Pohl T."/>
            <person name="Merkel B.J."/>
            <person name="Hornburger P."/>
            <person name="Mueller R.-W."/>
            <person name="Bruemmer F."/>
            <person name="Labrenz M."/>
            <person name="Spormann A.M."/>
            <person name="Op den Camp H."/>
            <person name="Overmann J."/>
            <person name="Amann R."/>
            <person name="Jetten M.S.M."/>
            <person name="Mascher T."/>
            <person name="Medema M.H."/>
            <person name="Devos D.P."/>
            <person name="Kaster A.-K."/>
            <person name="Ovreas L."/>
            <person name="Rohde M."/>
            <person name="Galperin M.Y."/>
            <person name="Jogler C."/>
        </authorList>
    </citation>
    <scope>NUCLEOTIDE SEQUENCE [LARGE SCALE GENOMIC DNA]</scope>
    <source>
        <strain evidence="1 2">Mal48</strain>
    </source>
</reference>
<dbReference type="Proteomes" id="UP000315724">
    <property type="component" value="Chromosome"/>
</dbReference>
<organism evidence="1 2">
    <name type="scientific">Thalassoglobus polymorphus</name>
    <dbReference type="NCBI Taxonomy" id="2527994"/>
    <lineage>
        <taxon>Bacteria</taxon>
        <taxon>Pseudomonadati</taxon>
        <taxon>Planctomycetota</taxon>
        <taxon>Planctomycetia</taxon>
        <taxon>Planctomycetales</taxon>
        <taxon>Planctomycetaceae</taxon>
        <taxon>Thalassoglobus</taxon>
    </lineage>
</organism>
<proteinExistence type="predicted"/>
<gene>
    <name evidence="1" type="ORF">Mal48_20310</name>
</gene>
<protein>
    <recommendedName>
        <fullName evidence="3">Zinc-finger domain-containing protein</fullName>
    </recommendedName>
</protein>